<dbReference type="EMBL" id="BKCJ010001273">
    <property type="protein sequence ID" value="GEU40211.1"/>
    <property type="molecule type" value="Genomic_DNA"/>
</dbReference>
<dbReference type="AlphaFoldDB" id="A0A6L2JT09"/>
<organism evidence="1">
    <name type="scientific">Tanacetum cinerariifolium</name>
    <name type="common">Dalmatian daisy</name>
    <name type="synonym">Chrysanthemum cinerariifolium</name>
    <dbReference type="NCBI Taxonomy" id="118510"/>
    <lineage>
        <taxon>Eukaryota</taxon>
        <taxon>Viridiplantae</taxon>
        <taxon>Streptophyta</taxon>
        <taxon>Embryophyta</taxon>
        <taxon>Tracheophyta</taxon>
        <taxon>Spermatophyta</taxon>
        <taxon>Magnoliopsida</taxon>
        <taxon>eudicotyledons</taxon>
        <taxon>Gunneridae</taxon>
        <taxon>Pentapetalae</taxon>
        <taxon>asterids</taxon>
        <taxon>campanulids</taxon>
        <taxon>Asterales</taxon>
        <taxon>Asteraceae</taxon>
        <taxon>Asteroideae</taxon>
        <taxon>Anthemideae</taxon>
        <taxon>Anthemidinae</taxon>
        <taxon>Tanacetum</taxon>
    </lineage>
</organism>
<reference evidence="1" key="1">
    <citation type="journal article" date="2019" name="Sci. Rep.">
        <title>Draft genome of Tanacetum cinerariifolium, the natural source of mosquito coil.</title>
        <authorList>
            <person name="Yamashiro T."/>
            <person name="Shiraishi A."/>
            <person name="Satake H."/>
            <person name="Nakayama K."/>
        </authorList>
    </citation>
    <scope>NUCLEOTIDE SEQUENCE</scope>
</reference>
<gene>
    <name evidence="1" type="ORF">Tci_012189</name>
</gene>
<evidence type="ECO:0000313" key="1">
    <source>
        <dbReference type="EMBL" id="GEU40211.1"/>
    </source>
</evidence>
<proteinExistence type="predicted"/>
<accession>A0A6L2JT09</accession>
<protein>
    <recommendedName>
        <fullName evidence="2">Reverse transcriptase zinc-binding domain-containing protein</fullName>
    </recommendedName>
</protein>
<name>A0A6L2JT09_TANCI</name>
<sequence>MVVDIVVDGNWTWPTEWLNEFSILRQIKTPDLNTEKKDWLVWIHKDEKECEFSTKEVYKNMRNQSSEITWTKLFKSNADKWNDIIEELAEKPNNNSIWSIVRRLCLVGAVYAIWREETTGYLEMNSIAGKSP</sequence>
<evidence type="ECO:0008006" key="2">
    <source>
        <dbReference type="Google" id="ProtNLM"/>
    </source>
</evidence>
<comment type="caution">
    <text evidence="1">The sequence shown here is derived from an EMBL/GenBank/DDBJ whole genome shotgun (WGS) entry which is preliminary data.</text>
</comment>